<evidence type="ECO:0000256" key="5">
    <source>
        <dbReference type="SAM" id="SignalP"/>
    </source>
</evidence>
<evidence type="ECO:0000256" key="1">
    <source>
        <dbReference type="ARBA" id="ARBA00023015"/>
    </source>
</evidence>
<comment type="caution">
    <text evidence="7">The sequence shown here is derived from an EMBL/GenBank/DDBJ whole genome shotgun (WGS) entry which is preliminary data.</text>
</comment>
<dbReference type="Proteomes" id="UP000580250">
    <property type="component" value="Unassembled WGS sequence"/>
</dbReference>
<dbReference type="GO" id="GO:0043565">
    <property type="term" value="F:sequence-specific DNA binding"/>
    <property type="evidence" value="ECO:0007669"/>
    <property type="project" value="InterPro"/>
</dbReference>
<dbReference type="InterPro" id="IPR013088">
    <property type="entry name" value="Znf_NHR/GATA"/>
</dbReference>
<organism evidence="7 8">
    <name type="scientific">Meloidogyne enterolobii</name>
    <name type="common">Root-knot nematode worm</name>
    <name type="synonym">Meloidogyne mayaguensis</name>
    <dbReference type="NCBI Taxonomy" id="390850"/>
    <lineage>
        <taxon>Eukaryota</taxon>
        <taxon>Metazoa</taxon>
        <taxon>Ecdysozoa</taxon>
        <taxon>Nematoda</taxon>
        <taxon>Chromadorea</taxon>
        <taxon>Rhabditida</taxon>
        <taxon>Tylenchina</taxon>
        <taxon>Tylenchomorpha</taxon>
        <taxon>Tylenchoidea</taxon>
        <taxon>Meloidogynidae</taxon>
        <taxon>Meloidogyninae</taxon>
        <taxon>Meloidogyne</taxon>
    </lineage>
</organism>
<evidence type="ECO:0000256" key="3">
    <source>
        <dbReference type="ARBA" id="ARBA00023242"/>
    </source>
</evidence>
<dbReference type="EMBL" id="CAJEWN010002008">
    <property type="protein sequence ID" value="CAD2201427.1"/>
    <property type="molecule type" value="Genomic_DNA"/>
</dbReference>
<proteinExistence type="predicted"/>
<dbReference type="SMART" id="SM00401">
    <property type="entry name" value="ZnF_GATA"/>
    <property type="match status" value="1"/>
</dbReference>
<dbReference type="AlphaFoldDB" id="A0A6V7XRF9"/>
<dbReference type="OrthoDB" id="515401at2759"/>
<name>A0A6V7XRF9_MELEN</name>
<feature type="chain" id="PRO_5028244092" description="GATA-type domain-containing protein" evidence="5">
    <location>
        <begin position="20"/>
        <end position="72"/>
    </location>
</feature>
<dbReference type="PROSITE" id="PS50114">
    <property type="entry name" value="GATA_ZN_FINGER_2"/>
    <property type="match status" value="1"/>
</dbReference>
<dbReference type="GO" id="GO:0006355">
    <property type="term" value="P:regulation of DNA-templated transcription"/>
    <property type="evidence" value="ECO:0007669"/>
    <property type="project" value="InterPro"/>
</dbReference>
<keyword evidence="3" id="KW-0539">Nucleus</keyword>
<protein>
    <recommendedName>
        <fullName evidence="6">GATA-type domain-containing protein</fullName>
    </recommendedName>
</protein>
<feature type="signal peptide" evidence="5">
    <location>
        <begin position="1"/>
        <end position="19"/>
    </location>
</feature>
<keyword evidence="5" id="KW-0732">Signal</keyword>
<reference evidence="7 8" key="1">
    <citation type="submission" date="2020-08" db="EMBL/GenBank/DDBJ databases">
        <authorList>
            <person name="Koutsovoulos G."/>
            <person name="Danchin GJ E."/>
        </authorList>
    </citation>
    <scope>NUCLEOTIDE SEQUENCE [LARGE SCALE GENOMIC DNA]</scope>
</reference>
<evidence type="ECO:0000256" key="2">
    <source>
        <dbReference type="ARBA" id="ARBA00023163"/>
    </source>
</evidence>
<feature type="domain" description="GATA-type" evidence="6">
    <location>
        <begin position="20"/>
        <end position="62"/>
    </location>
</feature>
<dbReference type="GO" id="GO:0008270">
    <property type="term" value="F:zinc ion binding"/>
    <property type="evidence" value="ECO:0007669"/>
    <property type="project" value="UniProtKB-KW"/>
</dbReference>
<sequence length="72" mass="8817">MLICLKINILFFIIIGVIIEENKRKCFNCRVTQTKHWYRYLQKHYLCQPCHDYKIYNDKLRPEGSSYQTNMV</sequence>
<dbReference type="InterPro" id="IPR000679">
    <property type="entry name" value="Znf_GATA"/>
</dbReference>
<keyword evidence="1" id="KW-0805">Transcription regulation</keyword>
<evidence type="ECO:0000256" key="4">
    <source>
        <dbReference type="PROSITE-ProRule" id="PRU00094"/>
    </source>
</evidence>
<dbReference type="Gene3D" id="3.30.50.10">
    <property type="entry name" value="Erythroid Transcription Factor GATA-1, subunit A"/>
    <property type="match status" value="1"/>
</dbReference>
<dbReference type="SUPFAM" id="SSF57716">
    <property type="entry name" value="Glucocorticoid receptor-like (DNA-binding domain)"/>
    <property type="match status" value="1"/>
</dbReference>
<evidence type="ECO:0000313" key="8">
    <source>
        <dbReference type="Proteomes" id="UP000580250"/>
    </source>
</evidence>
<keyword evidence="4" id="KW-0863">Zinc-finger</keyword>
<keyword evidence="4" id="KW-0479">Metal-binding</keyword>
<evidence type="ECO:0000259" key="6">
    <source>
        <dbReference type="PROSITE" id="PS50114"/>
    </source>
</evidence>
<evidence type="ECO:0000313" key="7">
    <source>
        <dbReference type="EMBL" id="CAD2201427.1"/>
    </source>
</evidence>
<keyword evidence="2" id="KW-0804">Transcription</keyword>
<accession>A0A6V7XRF9</accession>
<gene>
    <name evidence="7" type="ORF">MENT_LOCUS54975</name>
</gene>
<keyword evidence="4" id="KW-0862">Zinc</keyword>